<dbReference type="Gene3D" id="3.30.530.20">
    <property type="match status" value="1"/>
</dbReference>
<organism evidence="1 2">
    <name type="scientific">Planotetraspora mira</name>
    <dbReference type="NCBI Taxonomy" id="58121"/>
    <lineage>
        <taxon>Bacteria</taxon>
        <taxon>Bacillati</taxon>
        <taxon>Actinomycetota</taxon>
        <taxon>Actinomycetes</taxon>
        <taxon>Streptosporangiales</taxon>
        <taxon>Streptosporangiaceae</taxon>
        <taxon>Planotetraspora</taxon>
    </lineage>
</organism>
<proteinExistence type="predicted"/>
<gene>
    <name evidence="1" type="ORF">Pmi06nite_21890</name>
</gene>
<dbReference type="InterPro" id="IPR023393">
    <property type="entry name" value="START-like_dom_sf"/>
</dbReference>
<dbReference type="CDD" id="cd07812">
    <property type="entry name" value="SRPBCC"/>
    <property type="match status" value="1"/>
</dbReference>
<keyword evidence="2" id="KW-1185">Reference proteome</keyword>
<dbReference type="SUPFAM" id="SSF55961">
    <property type="entry name" value="Bet v1-like"/>
    <property type="match status" value="1"/>
</dbReference>
<dbReference type="Proteomes" id="UP000650628">
    <property type="component" value="Unassembled WGS sequence"/>
</dbReference>
<evidence type="ECO:0000313" key="1">
    <source>
        <dbReference type="EMBL" id="GII28747.1"/>
    </source>
</evidence>
<evidence type="ECO:0000313" key="2">
    <source>
        <dbReference type="Proteomes" id="UP000650628"/>
    </source>
</evidence>
<name>A0A8J3X5H3_9ACTN</name>
<dbReference type="RefSeq" id="WP_203952775.1">
    <property type="nucleotide sequence ID" value="NZ_BOOO01000010.1"/>
</dbReference>
<evidence type="ECO:0008006" key="3">
    <source>
        <dbReference type="Google" id="ProtNLM"/>
    </source>
</evidence>
<comment type="caution">
    <text evidence="1">The sequence shown here is derived from an EMBL/GenBank/DDBJ whole genome shotgun (WGS) entry which is preliminary data.</text>
</comment>
<protein>
    <recommendedName>
        <fullName evidence="3">SRPBCC family protein</fullName>
    </recommendedName>
</protein>
<reference evidence="1 2" key="1">
    <citation type="submission" date="2021-01" db="EMBL/GenBank/DDBJ databases">
        <title>Whole genome shotgun sequence of Planotetraspora mira NBRC 15435.</title>
        <authorList>
            <person name="Komaki H."/>
            <person name="Tamura T."/>
        </authorList>
    </citation>
    <scope>NUCLEOTIDE SEQUENCE [LARGE SCALE GENOMIC DNA]</scope>
    <source>
        <strain evidence="1 2">NBRC 15435</strain>
    </source>
</reference>
<accession>A0A8J3X5H3</accession>
<dbReference type="AlphaFoldDB" id="A0A8J3X5H3"/>
<dbReference type="EMBL" id="BOOO01000010">
    <property type="protein sequence ID" value="GII28747.1"/>
    <property type="molecule type" value="Genomic_DNA"/>
</dbReference>
<sequence>MSNRVLTHDFHVEAAPEKVFEHLTTPENYIGLSPLVVAVSDVDRSEPGVIRYTAVERFRFLWVITHDNPIRVALHTDGLSVHGEVRSPGRIRMAYRFDLKADGTGTRVNDRLDLAAPWLLVGFAAGEARKVQLARARILAERLSGKGRPAMADDQSAAQPGGGS</sequence>